<reference evidence="2 3" key="1">
    <citation type="journal article" date="2016" name="Nat. Commun.">
        <title>Thousands of microbial genomes shed light on interconnected biogeochemical processes in an aquifer system.</title>
        <authorList>
            <person name="Anantharaman K."/>
            <person name="Brown C.T."/>
            <person name="Hug L.A."/>
            <person name="Sharon I."/>
            <person name="Castelle C.J."/>
            <person name="Probst A.J."/>
            <person name="Thomas B.C."/>
            <person name="Singh A."/>
            <person name="Wilkins M.J."/>
            <person name="Karaoz U."/>
            <person name="Brodie E.L."/>
            <person name="Williams K.H."/>
            <person name="Hubbard S.S."/>
            <person name="Banfield J.F."/>
        </authorList>
    </citation>
    <scope>NUCLEOTIDE SEQUENCE [LARGE SCALE GENOMIC DNA]</scope>
</reference>
<dbReference type="AlphaFoldDB" id="A0A1F5T5B2"/>
<dbReference type="EMBL" id="MFGM01000081">
    <property type="protein sequence ID" value="OGF34164.1"/>
    <property type="molecule type" value="Genomic_DNA"/>
</dbReference>
<feature type="domain" description="Transcription regulator TrmB N-terminal" evidence="1">
    <location>
        <begin position="2"/>
        <end position="48"/>
    </location>
</feature>
<evidence type="ECO:0000259" key="1">
    <source>
        <dbReference type="Pfam" id="PF01978"/>
    </source>
</evidence>
<gene>
    <name evidence="2" type="ORF">A2482_04605</name>
</gene>
<dbReference type="InterPro" id="IPR036390">
    <property type="entry name" value="WH_DNA-bd_sf"/>
</dbReference>
<name>A0A1F5T5B2_9BACT</name>
<dbReference type="InterPro" id="IPR051797">
    <property type="entry name" value="TrmB-like"/>
</dbReference>
<dbReference type="CDD" id="cd00090">
    <property type="entry name" value="HTH_ARSR"/>
    <property type="match status" value="1"/>
</dbReference>
<dbReference type="Pfam" id="PF01978">
    <property type="entry name" value="TrmB"/>
    <property type="match status" value="1"/>
</dbReference>
<dbReference type="Gene3D" id="1.10.10.10">
    <property type="entry name" value="Winged helix-like DNA-binding domain superfamily/Winged helix DNA-binding domain"/>
    <property type="match status" value="1"/>
</dbReference>
<sequence>SGLMTASELARQANIARTAVYDMLKKLTRLGLVTETQKGGVKMFAVQPPEKLKQLIDEKGAALDLAKAELDSFNVQYHAKRKAGRPRVQIFEGKKELEQMMKDMLLYRDLTVRVFWPPDKAINALGADFFEKFHQERVARNISIQVLWPETGILPQKKFAFLEVGPKLKREVRIVPSTFNFNFGYAIYGSTVRFISLGKDNLGFLVESRDLAEMMNAQFEMIWRGAKRYR</sequence>
<dbReference type="InterPro" id="IPR011991">
    <property type="entry name" value="ArsR-like_HTH"/>
</dbReference>
<dbReference type="PANTHER" id="PTHR34293">
    <property type="entry name" value="HTH-TYPE TRANSCRIPTIONAL REGULATOR TRMBL2"/>
    <property type="match status" value="1"/>
</dbReference>
<feature type="non-terminal residue" evidence="2">
    <location>
        <position position="1"/>
    </location>
</feature>
<evidence type="ECO:0000313" key="2">
    <source>
        <dbReference type="EMBL" id="OGF34164.1"/>
    </source>
</evidence>
<proteinExistence type="predicted"/>
<accession>A0A1F5T5B2</accession>
<dbReference type="InterPro" id="IPR002831">
    <property type="entry name" value="Tscrpt_reg_TrmB_N"/>
</dbReference>
<comment type="caution">
    <text evidence="2">The sequence shown here is derived from an EMBL/GenBank/DDBJ whole genome shotgun (WGS) entry which is preliminary data.</text>
</comment>
<dbReference type="SUPFAM" id="SSF46785">
    <property type="entry name" value="Winged helix' DNA-binding domain"/>
    <property type="match status" value="1"/>
</dbReference>
<dbReference type="Proteomes" id="UP000178656">
    <property type="component" value="Unassembled WGS sequence"/>
</dbReference>
<organism evidence="2 3">
    <name type="scientific">Candidatus Falkowbacteria bacterium RIFOXYC2_FULL_48_21</name>
    <dbReference type="NCBI Taxonomy" id="1798005"/>
    <lineage>
        <taxon>Bacteria</taxon>
        <taxon>Candidatus Falkowiibacteriota</taxon>
    </lineage>
</organism>
<protein>
    <recommendedName>
        <fullName evidence="1">Transcription regulator TrmB N-terminal domain-containing protein</fullName>
    </recommendedName>
</protein>
<dbReference type="InterPro" id="IPR036388">
    <property type="entry name" value="WH-like_DNA-bd_sf"/>
</dbReference>
<evidence type="ECO:0000313" key="3">
    <source>
        <dbReference type="Proteomes" id="UP000178656"/>
    </source>
</evidence>
<dbReference type="PANTHER" id="PTHR34293:SF1">
    <property type="entry name" value="HTH-TYPE TRANSCRIPTIONAL REGULATOR TRMBL2"/>
    <property type="match status" value="1"/>
</dbReference>